<gene>
    <name evidence="2" type="ORF">CR513_60842</name>
</gene>
<feature type="compositionally biased region" description="Low complexity" evidence="1">
    <location>
        <begin position="294"/>
        <end position="338"/>
    </location>
</feature>
<dbReference type="OrthoDB" id="414945at2759"/>
<feature type="non-terminal residue" evidence="2">
    <location>
        <position position="381"/>
    </location>
</feature>
<feature type="region of interest" description="Disordered" evidence="1">
    <location>
        <begin position="360"/>
        <end position="381"/>
    </location>
</feature>
<feature type="non-terminal residue" evidence="2">
    <location>
        <position position="1"/>
    </location>
</feature>
<evidence type="ECO:0008006" key="4">
    <source>
        <dbReference type="Google" id="ProtNLM"/>
    </source>
</evidence>
<name>A0A371E4K8_MUCPR</name>
<evidence type="ECO:0000313" key="2">
    <source>
        <dbReference type="EMBL" id="RDX60972.1"/>
    </source>
</evidence>
<proteinExistence type="predicted"/>
<accession>A0A371E4K8</accession>
<dbReference type="EMBL" id="QJKJ01016449">
    <property type="protein sequence ID" value="RDX60972.1"/>
    <property type="molecule type" value="Genomic_DNA"/>
</dbReference>
<organism evidence="2 3">
    <name type="scientific">Mucuna pruriens</name>
    <name type="common">Velvet bean</name>
    <name type="synonym">Dolichos pruriens</name>
    <dbReference type="NCBI Taxonomy" id="157652"/>
    <lineage>
        <taxon>Eukaryota</taxon>
        <taxon>Viridiplantae</taxon>
        <taxon>Streptophyta</taxon>
        <taxon>Embryophyta</taxon>
        <taxon>Tracheophyta</taxon>
        <taxon>Spermatophyta</taxon>
        <taxon>Magnoliopsida</taxon>
        <taxon>eudicotyledons</taxon>
        <taxon>Gunneridae</taxon>
        <taxon>Pentapetalae</taxon>
        <taxon>rosids</taxon>
        <taxon>fabids</taxon>
        <taxon>Fabales</taxon>
        <taxon>Fabaceae</taxon>
        <taxon>Papilionoideae</taxon>
        <taxon>50 kb inversion clade</taxon>
        <taxon>NPAAA clade</taxon>
        <taxon>indigoferoid/millettioid clade</taxon>
        <taxon>Phaseoleae</taxon>
        <taxon>Mucuna</taxon>
    </lineage>
</organism>
<feature type="region of interest" description="Disordered" evidence="1">
    <location>
        <begin position="289"/>
        <end position="338"/>
    </location>
</feature>
<protein>
    <recommendedName>
        <fullName evidence="4">Reverse transcriptase Ty1/copia-type domain-containing protein</fullName>
    </recommendedName>
</protein>
<sequence>IARRWVYTVKVNPDGPVACLKVCGIDYSDAFFSSCKACFCPFQASHHWHLHLLDVKNAFLNVDLQEEIYKEHHLGLLLRGTVIEEIIVGYCNMLQKLGFGQFSQMHYSLNFHATILVTNVTSEYHVMAQATYELISMPTKLTCDNQVAIHIASNPVFHEITNHIEATREQLVDIFTKALDKNRINYILTYLSCPVLYGKNPSPPCSLPPIPSPTSTAPPSSPPAATYAIVSSSLSDTPSTPLTPTFALSSSPSFPSLSISTSPISTPLTPSLPGFEAILLTLYTVETKSRSGKPHSSPSLTSPTPFISNPNSGSNPPNDPPSLTSSSTPKSPTCSPGPSLISANFGVITLWSSKITTDMVSDDDARFVGQDDGSSDDEGML</sequence>
<comment type="caution">
    <text evidence="2">The sequence shown here is derived from an EMBL/GenBank/DDBJ whole genome shotgun (WGS) entry which is preliminary data.</text>
</comment>
<dbReference type="AlphaFoldDB" id="A0A371E4K8"/>
<keyword evidence="3" id="KW-1185">Reference proteome</keyword>
<evidence type="ECO:0000256" key="1">
    <source>
        <dbReference type="SAM" id="MobiDB-lite"/>
    </source>
</evidence>
<dbReference type="Proteomes" id="UP000257109">
    <property type="component" value="Unassembled WGS sequence"/>
</dbReference>
<dbReference type="CDD" id="cd09272">
    <property type="entry name" value="RNase_HI_RT_Ty1"/>
    <property type="match status" value="1"/>
</dbReference>
<reference evidence="2" key="1">
    <citation type="submission" date="2018-05" db="EMBL/GenBank/DDBJ databases">
        <title>Draft genome of Mucuna pruriens seed.</title>
        <authorList>
            <person name="Nnadi N.E."/>
            <person name="Vos R."/>
            <person name="Hasami M.H."/>
            <person name="Devisetty U.K."/>
            <person name="Aguiy J.C."/>
        </authorList>
    </citation>
    <scope>NUCLEOTIDE SEQUENCE [LARGE SCALE GENOMIC DNA]</scope>
    <source>
        <strain evidence="2">JCA_2017</strain>
    </source>
</reference>
<evidence type="ECO:0000313" key="3">
    <source>
        <dbReference type="Proteomes" id="UP000257109"/>
    </source>
</evidence>